<comment type="caution">
    <text evidence="3">The sequence shown here is derived from an EMBL/GenBank/DDBJ whole genome shotgun (WGS) entry which is preliminary data.</text>
</comment>
<dbReference type="PANTHER" id="PTHR45633">
    <property type="entry name" value="60 KDA HEAT SHOCK PROTEIN, MITOCHONDRIAL"/>
    <property type="match status" value="1"/>
</dbReference>
<protein>
    <submittedName>
        <fullName evidence="3">Chaperonin Cpn60</fullName>
    </submittedName>
</protein>
<dbReference type="GO" id="GO:0140662">
    <property type="term" value="F:ATP-dependent protein folding chaperone"/>
    <property type="evidence" value="ECO:0007669"/>
    <property type="project" value="InterPro"/>
</dbReference>
<dbReference type="STRING" id="35608.A0A2U1MAT6"/>
<sequence>MERIEKNLEANTFVEPVVEPVVQHDAAQEETTKPPNSKDIPVIAIADGEVPVPVPRKRGRLMKNGAFANNNVDEENTEAMPLKQMVALIDKKITKARDLVSVLEDAMKGGYPMLVIAEDVKQQEALATLVVNKLRGSLKIVALKAL</sequence>
<name>A0A2U1MAT6_ARTAN</name>
<dbReference type="AlphaFoldDB" id="A0A2U1MAT6"/>
<gene>
    <name evidence="3" type="ORF">CTI12_AA293080</name>
</gene>
<evidence type="ECO:0000256" key="1">
    <source>
        <dbReference type="ARBA" id="ARBA00006607"/>
    </source>
</evidence>
<dbReference type="EMBL" id="PKPP01005908">
    <property type="protein sequence ID" value="PWA58380.1"/>
    <property type="molecule type" value="Genomic_DNA"/>
</dbReference>
<reference evidence="3 4" key="1">
    <citation type="journal article" date="2018" name="Mol. Plant">
        <title>The genome of Artemisia annua provides insight into the evolution of Asteraceae family and artemisinin biosynthesis.</title>
        <authorList>
            <person name="Shen Q."/>
            <person name="Zhang L."/>
            <person name="Liao Z."/>
            <person name="Wang S."/>
            <person name="Yan T."/>
            <person name="Shi P."/>
            <person name="Liu M."/>
            <person name="Fu X."/>
            <person name="Pan Q."/>
            <person name="Wang Y."/>
            <person name="Lv Z."/>
            <person name="Lu X."/>
            <person name="Zhang F."/>
            <person name="Jiang W."/>
            <person name="Ma Y."/>
            <person name="Chen M."/>
            <person name="Hao X."/>
            <person name="Li L."/>
            <person name="Tang Y."/>
            <person name="Lv G."/>
            <person name="Zhou Y."/>
            <person name="Sun X."/>
            <person name="Brodelius P.E."/>
            <person name="Rose J.K.C."/>
            <person name="Tang K."/>
        </authorList>
    </citation>
    <scope>NUCLEOTIDE SEQUENCE [LARGE SCALE GENOMIC DNA]</scope>
    <source>
        <strain evidence="4">cv. Huhao1</strain>
        <tissue evidence="3">Leaf</tissue>
    </source>
</reference>
<organism evidence="3 4">
    <name type="scientific">Artemisia annua</name>
    <name type="common">Sweet wormwood</name>
    <dbReference type="NCBI Taxonomy" id="35608"/>
    <lineage>
        <taxon>Eukaryota</taxon>
        <taxon>Viridiplantae</taxon>
        <taxon>Streptophyta</taxon>
        <taxon>Embryophyta</taxon>
        <taxon>Tracheophyta</taxon>
        <taxon>Spermatophyta</taxon>
        <taxon>Magnoliopsida</taxon>
        <taxon>eudicotyledons</taxon>
        <taxon>Gunneridae</taxon>
        <taxon>Pentapetalae</taxon>
        <taxon>asterids</taxon>
        <taxon>campanulids</taxon>
        <taxon>Asterales</taxon>
        <taxon>Asteraceae</taxon>
        <taxon>Asteroideae</taxon>
        <taxon>Anthemideae</taxon>
        <taxon>Artemisiinae</taxon>
        <taxon>Artemisia</taxon>
    </lineage>
</organism>
<dbReference type="OrthoDB" id="1734696at2759"/>
<evidence type="ECO:0000313" key="3">
    <source>
        <dbReference type="EMBL" id="PWA58380.1"/>
    </source>
</evidence>
<evidence type="ECO:0000313" key="4">
    <source>
        <dbReference type="Proteomes" id="UP000245207"/>
    </source>
</evidence>
<proteinExistence type="inferred from homology"/>
<accession>A0A2U1MAT6</accession>
<dbReference type="Proteomes" id="UP000245207">
    <property type="component" value="Unassembled WGS sequence"/>
</dbReference>
<dbReference type="InterPro" id="IPR001844">
    <property type="entry name" value="Cpn60/GroEL"/>
</dbReference>
<evidence type="ECO:0000256" key="2">
    <source>
        <dbReference type="ARBA" id="ARBA00023186"/>
    </source>
</evidence>
<dbReference type="Gene3D" id="3.50.7.10">
    <property type="entry name" value="GroEL"/>
    <property type="match status" value="1"/>
</dbReference>
<comment type="similarity">
    <text evidence="1">Belongs to the chaperonin (HSP60) family.</text>
</comment>
<dbReference type="SUPFAM" id="SSF52029">
    <property type="entry name" value="GroEL apical domain-like"/>
    <property type="match status" value="1"/>
</dbReference>
<keyword evidence="4" id="KW-1185">Reference proteome</keyword>
<dbReference type="GO" id="GO:0042026">
    <property type="term" value="P:protein refolding"/>
    <property type="evidence" value="ECO:0007669"/>
    <property type="project" value="InterPro"/>
</dbReference>
<keyword evidence="2" id="KW-0143">Chaperone</keyword>
<dbReference type="InterPro" id="IPR027409">
    <property type="entry name" value="GroEL-like_apical_dom_sf"/>
</dbReference>